<sequence>MKVYLIFLMILPLFSFGQADKIDSVIESRINYASENPVLNILIQIDNSDKSKSYNNGVGKKDKDSSLVSGREQFKIASSTKLIVSTIILQLIEEGKINLDDKASKYLKDIDFLDFENFHIYNKTKFANKITIQQLLTHRTGLADIFTDKEEEFFSLLLQNPNKQYSPKSIVELYFEYNLNKLSHFEPNTGWYYSDMNFVLIGLIIEQIDQTSLAESIRNRILKPLEMKETYFEFYEKPIQKNNLINQYVGNLNFTEMNTSFDWSGGGLVSTNNDLIIFIKSLFNLKLINKQSLNTMIDVKFSKENENRYGLGIYESIYNGKTYFGHYGFYGTYIGYCPETKTAISYSISQATPNFNTYNLINEIVKLAE</sequence>
<reference evidence="3 4" key="1">
    <citation type="journal article" date="2014" name="Int. J. Syst. Evol. Microbiol.">
        <title>Complete genome sequence of Corynebacterium casei LMG S-19264T (=DSM 44701T), isolated from a smear-ripened cheese.</title>
        <authorList>
            <consortium name="US DOE Joint Genome Institute (JGI-PGF)"/>
            <person name="Walter F."/>
            <person name="Albersmeier A."/>
            <person name="Kalinowski J."/>
            <person name="Ruckert C."/>
        </authorList>
    </citation>
    <scope>NUCLEOTIDE SEQUENCE [LARGE SCALE GENOMIC DNA]</scope>
    <source>
        <strain evidence="3 4">CGMCC 1.15295</strain>
    </source>
</reference>
<evidence type="ECO:0000256" key="1">
    <source>
        <dbReference type="SAM" id="SignalP"/>
    </source>
</evidence>
<dbReference type="InterPro" id="IPR012338">
    <property type="entry name" value="Beta-lactam/transpept-like"/>
</dbReference>
<dbReference type="Gene3D" id="3.40.710.10">
    <property type="entry name" value="DD-peptidase/beta-lactamase superfamily"/>
    <property type="match status" value="1"/>
</dbReference>
<evidence type="ECO:0000313" key="4">
    <source>
        <dbReference type="Proteomes" id="UP000598120"/>
    </source>
</evidence>
<feature type="chain" id="PRO_5035202879" description="Beta-lactamase-related domain-containing protein" evidence="1">
    <location>
        <begin position="20"/>
        <end position="369"/>
    </location>
</feature>
<dbReference type="SUPFAM" id="SSF56601">
    <property type="entry name" value="beta-lactamase/transpeptidase-like"/>
    <property type="match status" value="1"/>
</dbReference>
<dbReference type="PANTHER" id="PTHR46825:SF7">
    <property type="entry name" value="D-ALANYL-D-ALANINE CARBOXYPEPTIDASE"/>
    <property type="match status" value="1"/>
</dbReference>
<evidence type="ECO:0000259" key="2">
    <source>
        <dbReference type="Pfam" id="PF00144"/>
    </source>
</evidence>
<dbReference type="Proteomes" id="UP000598120">
    <property type="component" value="Unassembled WGS sequence"/>
</dbReference>
<gene>
    <name evidence="3" type="ORF">GCM10011531_26820</name>
</gene>
<proteinExistence type="predicted"/>
<dbReference type="InterPro" id="IPR050491">
    <property type="entry name" value="AmpC-like"/>
</dbReference>
<feature type="domain" description="Beta-lactamase-related" evidence="2">
    <location>
        <begin position="53"/>
        <end position="355"/>
    </location>
</feature>
<accession>A0A8J2TUL3</accession>
<keyword evidence="4" id="KW-1185">Reference proteome</keyword>
<dbReference type="AlphaFoldDB" id="A0A8J2TUL3"/>
<feature type="signal peptide" evidence="1">
    <location>
        <begin position="1"/>
        <end position="19"/>
    </location>
</feature>
<name>A0A8J2TUL3_9FLAO</name>
<comment type="caution">
    <text evidence="3">The sequence shown here is derived from an EMBL/GenBank/DDBJ whole genome shotgun (WGS) entry which is preliminary data.</text>
</comment>
<dbReference type="PANTHER" id="PTHR46825">
    <property type="entry name" value="D-ALANYL-D-ALANINE-CARBOXYPEPTIDASE/ENDOPEPTIDASE AMPH"/>
    <property type="match status" value="1"/>
</dbReference>
<dbReference type="EMBL" id="BMIC01000008">
    <property type="protein sequence ID" value="GFZ93416.1"/>
    <property type="molecule type" value="Genomic_DNA"/>
</dbReference>
<evidence type="ECO:0000313" key="3">
    <source>
        <dbReference type="EMBL" id="GFZ93416.1"/>
    </source>
</evidence>
<protein>
    <recommendedName>
        <fullName evidence="2">Beta-lactamase-related domain-containing protein</fullName>
    </recommendedName>
</protein>
<dbReference type="RefSeq" id="WP_188606915.1">
    <property type="nucleotide sequence ID" value="NZ_BMIC01000008.1"/>
</dbReference>
<keyword evidence="1" id="KW-0732">Signal</keyword>
<organism evidence="3 4">
    <name type="scientific">Aquaticitalea lipolytica</name>
    <dbReference type="NCBI Taxonomy" id="1247562"/>
    <lineage>
        <taxon>Bacteria</taxon>
        <taxon>Pseudomonadati</taxon>
        <taxon>Bacteroidota</taxon>
        <taxon>Flavobacteriia</taxon>
        <taxon>Flavobacteriales</taxon>
        <taxon>Flavobacteriaceae</taxon>
        <taxon>Aquaticitalea</taxon>
    </lineage>
</organism>
<dbReference type="InterPro" id="IPR001466">
    <property type="entry name" value="Beta-lactam-related"/>
</dbReference>
<dbReference type="Pfam" id="PF00144">
    <property type="entry name" value="Beta-lactamase"/>
    <property type="match status" value="1"/>
</dbReference>